<feature type="domain" description="ABC transporter" evidence="3">
    <location>
        <begin position="17"/>
        <end position="69"/>
    </location>
</feature>
<proteinExistence type="predicted"/>
<dbReference type="RefSeq" id="WP_018083091.1">
    <property type="nucleotide sequence ID" value="NZ_AQWM01000023.1"/>
</dbReference>
<dbReference type="InterPro" id="IPR017871">
    <property type="entry name" value="ABC_transporter-like_CS"/>
</dbReference>
<dbReference type="PANTHER" id="PTHR43869:SF1">
    <property type="entry name" value="GLYCINE BETAINE_PROLINE BETAINE TRANSPORT SYSTEM ATP-BINDING PROTEIN PROV"/>
    <property type="match status" value="1"/>
</dbReference>
<evidence type="ECO:0000256" key="2">
    <source>
        <dbReference type="ARBA" id="ARBA00022840"/>
    </source>
</evidence>
<dbReference type="STRING" id="1121022.GCA_000376105_03416"/>
<keyword evidence="1" id="KW-0547">Nucleotide-binding</keyword>
<evidence type="ECO:0000259" key="3">
    <source>
        <dbReference type="Pfam" id="PF00005"/>
    </source>
</evidence>
<dbReference type="InterPro" id="IPR003439">
    <property type="entry name" value="ABC_transporter-like_ATP-bd"/>
</dbReference>
<dbReference type="GO" id="GO:0016887">
    <property type="term" value="F:ATP hydrolysis activity"/>
    <property type="evidence" value="ECO:0007669"/>
    <property type="project" value="InterPro"/>
</dbReference>
<accession>V4PND0</accession>
<dbReference type="PANTHER" id="PTHR43869">
    <property type="entry name" value="GLYCINE BETAINE/PROLINE BETAINE TRANSPORT SYSTEM ATP-BINDING PROTEIN PROV"/>
    <property type="match status" value="1"/>
</dbReference>
<reference evidence="4 5" key="1">
    <citation type="journal article" date="2014" name="Nature">
        <title>Sequential evolution of bacterial morphology by co-option of a developmental regulator.</title>
        <authorList>
            <person name="Jiang C."/>
            <person name="Brown P.J."/>
            <person name="Ducret A."/>
            <person name="Brun Y.V."/>
        </authorList>
    </citation>
    <scope>NUCLEOTIDE SEQUENCE [LARGE SCALE GENOMIC DNA]</scope>
    <source>
        <strain evidence="4 5">DSM 16100</strain>
    </source>
</reference>
<evidence type="ECO:0000313" key="5">
    <source>
        <dbReference type="Proteomes" id="UP000017837"/>
    </source>
</evidence>
<dbReference type="PROSITE" id="PS00211">
    <property type="entry name" value="ABC_TRANSPORTER_1"/>
    <property type="match status" value="1"/>
</dbReference>
<protein>
    <recommendedName>
        <fullName evidence="3">ABC transporter domain-containing protein</fullName>
    </recommendedName>
</protein>
<dbReference type="GO" id="GO:0005524">
    <property type="term" value="F:ATP binding"/>
    <property type="evidence" value="ECO:0007669"/>
    <property type="project" value="UniProtKB-KW"/>
</dbReference>
<organism evidence="4 5">
    <name type="scientific">Asticcacaulis benevestitus DSM 16100 = ATCC BAA-896</name>
    <dbReference type="NCBI Taxonomy" id="1121022"/>
    <lineage>
        <taxon>Bacteria</taxon>
        <taxon>Pseudomonadati</taxon>
        <taxon>Pseudomonadota</taxon>
        <taxon>Alphaproteobacteria</taxon>
        <taxon>Caulobacterales</taxon>
        <taxon>Caulobacteraceae</taxon>
        <taxon>Asticcacaulis</taxon>
    </lineage>
</organism>
<evidence type="ECO:0000313" key="4">
    <source>
        <dbReference type="EMBL" id="ESQ88794.1"/>
    </source>
</evidence>
<keyword evidence="5" id="KW-1185">Reference proteome</keyword>
<dbReference type="SUPFAM" id="SSF52540">
    <property type="entry name" value="P-loop containing nucleoside triphosphate hydrolases"/>
    <property type="match status" value="1"/>
</dbReference>
<dbReference type="Proteomes" id="UP000017837">
    <property type="component" value="Unassembled WGS sequence"/>
</dbReference>
<comment type="caution">
    <text evidence="4">The sequence shown here is derived from an EMBL/GenBank/DDBJ whole genome shotgun (WGS) entry which is preliminary data.</text>
</comment>
<dbReference type="AlphaFoldDB" id="V4PND0"/>
<dbReference type="Pfam" id="PF00005">
    <property type="entry name" value="ABC_tran"/>
    <property type="match status" value="1"/>
</dbReference>
<dbReference type="EMBL" id="AWGB01000034">
    <property type="protein sequence ID" value="ESQ88794.1"/>
    <property type="molecule type" value="Genomic_DNA"/>
</dbReference>
<dbReference type="Gene3D" id="3.40.50.300">
    <property type="entry name" value="P-loop containing nucleotide triphosphate hydrolases"/>
    <property type="match status" value="1"/>
</dbReference>
<gene>
    <name evidence="4" type="ORF">ABENE_15465</name>
</gene>
<sequence>MLDNVAFGLVARGEPKAEAAKARDWIKTVSLDGYEIATPDTLSGGMKQRVGLARALATDTEVILMDEAFSALDPLIGADMQDLLLDLQKRMSKTIVFVTHDLAEASRRGDTIAIMKNGEIVQVGAPADILAHPADDYVARLVQVQTR</sequence>
<name>V4PND0_9CAUL</name>
<evidence type="ECO:0000256" key="1">
    <source>
        <dbReference type="ARBA" id="ARBA00022741"/>
    </source>
</evidence>
<dbReference type="InterPro" id="IPR051921">
    <property type="entry name" value="ABC_osmolyte_uptake_ATP-bind"/>
</dbReference>
<dbReference type="InterPro" id="IPR027417">
    <property type="entry name" value="P-loop_NTPase"/>
</dbReference>
<dbReference type="eggNOG" id="COG4175">
    <property type="taxonomic scope" value="Bacteria"/>
</dbReference>
<keyword evidence="2" id="KW-0067">ATP-binding</keyword>
<dbReference type="PATRIC" id="fig|1121022.4.peg.3148"/>